<evidence type="ECO:0000256" key="1">
    <source>
        <dbReference type="SAM" id="MobiDB-lite"/>
    </source>
</evidence>
<evidence type="ECO:0000313" key="2">
    <source>
        <dbReference type="EMBL" id="QHT18006.1"/>
    </source>
</evidence>
<feature type="compositionally biased region" description="Acidic residues" evidence="1">
    <location>
        <begin position="340"/>
        <end position="364"/>
    </location>
</feature>
<dbReference type="EMBL" id="MN739647">
    <property type="protein sequence ID" value="QHT18006.1"/>
    <property type="molecule type" value="Genomic_DNA"/>
</dbReference>
<sequence length="377" mass="43582">MQHIFDTNETFQFENITLVKPTVMAGGNHFIRFLVNQQPIYIQPPKCKTKQGILRVGKRFYTDLVFTHENEKFIQWMENLETYCQEYIYKNRKEWFDGDMEMHDVETYFSSPLKIYKSGKYYNARVNITPVLGKPVLKIYDEQEQEVAMDALTDKTDIMTILEIQGIKCSARSFQIEMEIKQILVLHPVDIFEKCLLTRKPETVVLPTPDKSEIAQVPALENSNVTVEVDETTSALETNATDENTTITESNEHEETDGVVADPSLEEYPLDKIDLLDGMQEIEIPLDELVDSEPMHIKERNDVYYEMYREARRKAKIARDLALSSYLEAKRIKNTYMLDDINDSDEDSEAGSEDGEGQGEEENMETISDSAMDLEKK</sequence>
<name>A0A6C0DM90_9ZZZZ</name>
<feature type="region of interest" description="Disordered" evidence="1">
    <location>
        <begin position="336"/>
        <end position="377"/>
    </location>
</feature>
<organism evidence="2">
    <name type="scientific">viral metagenome</name>
    <dbReference type="NCBI Taxonomy" id="1070528"/>
    <lineage>
        <taxon>unclassified sequences</taxon>
        <taxon>metagenomes</taxon>
        <taxon>organismal metagenomes</taxon>
    </lineage>
</organism>
<reference evidence="2" key="1">
    <citation type="journal article" date="2020" name="Nature">
        <title>Giant virus diversity and host interactions through global metagenomics.</title>
        <authorList>
            <person name="Schulz F."/>
            <person name="Roux S."/>
            <person name="Paez-Espino D."/>
            <person name="Jungbluth S."/>
            <person name="Walsh D.A."/>
            <person name="Denef V.J."/>
            <person name="McMahon K.D."/>
            <person name="Konstantinidis K.T."/>
            <person name="Eloe-Fadrosh E.A."/>
            <person name="Kyrpides N.C."/>
            <person name="Woyke T."/>
        </authorList>
    </citation>
    <scope>NUCLEOTIDE SEQUENCE</scope>
    <source>
        <strain evidence="2">GVMAG-M-3300023174-3</strain>
    </source>
</reference>
<proteinExistence type="predicted"/>
<feature type="region of interest" description="Disordered" evidence="1">
    <location>
        <begin position="244"/>
        <end position="263"/>
    </location>
</feature>
<accession>A0A6C0DM90</accession>
<protein>
    <submittedName>
        <fullName evidence="2">Uncharacterized protein</fullName>
    </submittedName>
</protein>
<dbReference type="AlphaFoldDB" id="A0A6C0DM90"/>